<dbReference type="PANTHER" id="PTHR48109:SF1">
    <property type="entry name" value="DIHYDROOROTATE DEHYDROGENASE (FUMARATE)"/>
    <property type="match status" value="1"/>
</dbReference>
<dbReference type="STRING" id="765440.A0A0C3G268"/>
<dbReference type="InterPro" id="IPR050074">
    <property type="entry name" value="DHO_dehydrogenase"/>
</dbReference>
<keyword evidence="3" id="KW-0285">Flavoprotein</keyword>
<dbReference type="Proteomes" id="UP000054166">
    <property type="component" value="Unassembled WGS sequence"/>
</dbReference>
<evidence type="ECO:0000313" key="10">
    <source>
        <dbReference type="Proteomes" id="UP000054166"/>
    </source>
</evidence>
<evidence type="ECO:0000256" key="6">
    <source>
        <dbReference type="ARBA" id="ARBA00023002"/>
    </source>
</evidence>
<evidence type="ECO:0000256" key="2">
    <source>
        <dbReference type="ARBA" id="ARBA00004725"/>
    </source>
</evidence>
<dbReference type="PANTHER" id="PTHR48109">
    <property type="entry name" value="DIHYDROOROTATE DEHYDROGENASE (QUINONE), MITOCHONDRIAL-RELATED"/>
    <property type="match status" value="1"/>
</dbReference>
<dbReference type="InterPro" id="IPR023359">
    <property type="entry name" value="Dihydro_DH_chainA_dom2"/>
</dbReference>
<dbReference type="Pfam" id="PF01180">
    <property type="entry name" value="DHO_dh"/>
    <property type="match status" value="1"/>
</dbReference>
<evidence type="ECO:0000256" key="1">
    <source>
        <dbReference type="ARBA" id="ARBA00001917"/>
    </source>
</evidence>
<dbReference type="PIRSF" id="PIRSF000164">
    <property type="entry name" value="DHO_oxidase"/>
    <property type="match status" value="1"/>
</dbReference>
<reference evidence="10" key="2">
    <citation type="submission" date="2015-01" db="EMBL/GenBank/DDBJ databases">
        <title>Evolutionary Origins and Diversification of the Mycorrhizal Mutualists.</title>
        <authorList>
            <consortium name="DOE Joint Genome Institute"/>
            <consortium name="Mycorrhizal Genomics Consortium"/>
            <person name="Kohler A."/>
            <person name="Kuo A."/>
            <person name="Nagy L.G."/>
            <person name="Floudas D."/>
            <person name="Copeland A."/>
            <person name="Barry K.W."/>
            <person name="Cichocki N."/>
            <person name="Veneault-Fourrey C."/>
            <person name="LaButti K."/>
            <person name="Lindquist E.A."/>
            <person name="Lipzen A."/>
            <person name="Lundell T."/>
            <person name="Morin E."/>
            <person name="Murat C."/>
            <person name="Riley R."/>
            <person name="Ohm R."/>
            <person name="Sun H."/>
            <person name="Tunlid A."/>
            <person name="Henrissat B."/>
            <person name="Grigoriev I.V."/>
            <person name="Hibbett D.S."/>
            <person name="Martin F."/>
        </authorList>
    </citation>
    <scope>NUCLEOTIDE SEQUENCE [LARGE SCALE GENOMIC DNA]</scope>
    <source>
        <strain evidence="10">F 1598</strain>
    </source>
</reference>
<evidence type="ECO:0000256" key="7">
    <source>
        <dbReference type="ARBA" id="ARBA00031623"/>
    </source>
</evidence>
<dbReference type="GO" id="GO:0005737">
    <property type="term" value="C:cytoplasm"/>
    <property type="evidence" value="ECO:0007669"/>
    <property type="project" value="InterPro"/>
</dbReference>
<comment type="cofactor">
    <cofactor evidence="1">
        <name>FMN</name>
        <dbReference type="ChEBI" id="CHEBI:58210"/>
    </cofactor>
</comment>
<dbReference type="EMBL" id="KN832987">
    <property type="protein sequence ID" value="KIM84686.1"/>
    <property type="molecule type" value="Genomic_DNA"/>
</dbReference>
<evidence type="ECO:0000256" key="5">
    <source>
        <dbReference type="ARBA" id="ARBA00022975"/>
    </source>
</evidence>
<keyword evidence="5" id="KW-0665">Pyrimidine biosynthesis</keyword>
<dbReference type="GO" id="GO:0044205">
    <property type="term" value="P:'de novo' UMP biosynthetic process"/>
    <property type="evidence" value="ECO:0007669"/>
    <property type="project" value="UniProtKB-UniPathway"/>
</dbReference>
<dbReference type="GO" id="GO:0006207">
    <property type="term" value="P:'de novo' pyrimidine nucleobase biosynthetic process"/>
    <property type="evidence" value="ECO:0007669"/>
    <property type="project" value="TreeGrafter"/>
</dbReference>
<gene>
    <name evidence="9" type="ORF">PILCRDRAFT_96785</name>
</gene>
<comment type="pathway">
    <text evidence="2">Pyrimidine metabolism; UMP biosynthesis via de novo pathway.</text>
</comment>
<evidence type="ECO:0000313" key="9">
    <source>
        <dbReference type="EMBL" id="KIM84686.1"/>
    </source>
</evidence>
<dbReference type="UniPathway" id="UPA00070"/>
<keyword evidence="6" id="KW-0560">Oxidoreductase</keyword>
<keyword evidence="10" id="KW-1185">Reference proteome</keyword>
<dbReference type="InterPro" id="IPR005720">
    <property type="entry name" value="Dihydroorotate_DH_cat"/>
</dbReference>
<proteinExistence type="predicted"/>
<keyword evidence="4" id="KW-0288">FMN</keyword>
<reference evidence="9 10" key="1">
    <citation type="submission" date="2014-04" db="EMBL/GenBank/DDBJ databases">
        <authorList>
            <consortium name="DOE Joint Genome Institute"/>
            <person name="Kuo A."/>
            <person name="Tarkka M."/>
            <person name="Buscot F."/>
            <person name="Kohler A."/>
            <person name="Nagy L.G."/>
            <person name="Floudas D."/>
            <person name="Copeland A."/>
            <person name="Barry K.W."/>
            <person name="Cichocki N."/>
            <person name="Veneault-Fourrey C."/>
            <person name="LaButti K."/>
            <person name="Lindquist E.A."/>
            <person name="Lipzen A."/>
            <person name="Lundell T."/>
            <person name="Morin E."/>
            <person name="Murat C."/>
            <person name="Sun H."/>
            <person name="Tunlid A."/>
            <person name="Henrissat B."/>
            <person name="Grigoriev I.V."/>
            <person name="Hibbett D.S."/>
            <person name="Martin F."/>
            <person name="Nordberg H.P."/>
            <person name="Cantor M.N."/>
            <person name="Hua S.X."/>
        </authorList>
    </citation>
    <scope>NUCLEOTIDE SEQUENCE [LARGE SCALE GENOMIC DNA]</scope>
    <source>
        <strain evidence="9 10">F 1598</strain>
    </source>
</reference>
<sequence>MVKIHRISVSPPLINSSCAWASELHELEDLYKSTYTGAVTTRTATLLGFAEDSTHTVAFSKDSASSINSYGYSPHPLATYLDWIQTIIQNDPTSSKPFIISITSSSPNTLSSMISSIQTLRTTLRDAEGSHSRIAIELNTSCPNIADCPPPAYNFPSLAPLLSVLAEHYWKDPTLTLGLKLPPYVWSTQFEDVIHGISELPANHAASRDVTEGRMNPIAFLTCTNTLGSSLFFSDQTEHNHESTLSTCQFALPTAIGGLAGESIHALSLGNVHTFTQLLAGQPTLQDVKIIGVGGVTSPEALDRMRKVGASVVGCATLLGKEGMGAFKRLSVGRQD</sequence>
<name>A0A0C3G268_PILCF</name>
<organism evidence="9 10">
    <name type="scientific">Piloderma croceum (strain F 1598)</name>
    <dbReference type="NCBI Taxonomy" id="765440"/>
    <lineage>
        <taxon>Eukaryota</taxon>
        <taxon>Fungi</taxon>
        <taxon>Dikarya</taxon>
        <taxon>Basidiomycota</taxon>
        <taxon>Agaricomycotina</taxon>
        <taxon>Agaricomycetes</taxon>
        <taxon>Agaricomycetidae</taxon>
        <taxon>Atheliales</taxon>
        <taxon>Atheliaceae</taxon>
        <taxon>Piloderma</taxon>
    </lineage>
</organism>
<protein>
    <recommendedName>
        <fullName evidence="7">Dihydroorotate oxidase</fullName>
    </recommendedName>
</protein>
<dbReference type="InterPro" id="IPR012135">
    <property type="entry name" value="Dihydroorotate_DH_1_2"/>
</dbReference>
<dbReference type="InParanoid" id="A0A0C3G268"/>
<dbReference type="AlphaFoldDB" id="A0A0C3G268"/>
<dbReference type="Gene3D" id="2.30.26.10">
    <property type="entry name" value="Dihydroorotate Dehydrogenase A, chain A, domain 2"/>
    <property type="match status" value="1"/>
</dbReference>
<evidence type="ECO:0000256" key="3">
    <source>
        <dbReference type="ARBA" id="ARBA00022630"/>
    </source>
</evidence>
<feature type="domain" description="Dihydroorotate dehydrogenase catalytic" evidence="8">
    <location>
        <begin position="4"/>
        <end position="330"/>
    </location>
</feature>
<dbReference type="SUPFAM" id="SSF51395">
    <property type="entry name" value="FMN-linked oxidoreductases"/>
    <property type="match status" value="1"/>
</dbReference>
<evidence type="ECO:0000256" key="4">
    <source>
        <dbReference type="ARBA" id="ARBA00022643"/>
    </source>
</evidence>
<dbReference type="HOGENOM" id="CLU_036010_0_0_1"/>
<dbReference type="GO" id="GO:0004152">
    <property type="term" value="F:dihydroorotate dehydrogenase activity"/>
    <property type="evidence" value="ECO:0007669"/>
    <property type="project" value="InterPro"/>
</dbReference>
<evidence type="ECO:0000259" key="8">
    <source>
        <dbReference type="Pfam" id="PF01180"/>
    </source>
</evidence>
<accession>A0A0C3G268</accession>
<dbReference type="OrthoDB" id="14784at2759"/>
<dbReference type="Gene3D" id="3.20.20.70">
    <property type="entry name" value="Aldolase class I"/>
    <property type="match status" value="1"/>
</dbReference>
<dbReference type="InterPro" id="IPR013785">
    <property type="entry name" value="Aldolase_TIM"/>
</dbReference>